<feature type="domain" description="Protein kinase" evidence="12">
    <location>
        <begin position="393"/>
        <end position="672"/>
    </location>
</feature>
<dbReference type="InterPro" id="IPR011009">
    <property type="entry name" value="Kinase-like_dom_sf"/>
</dbReference>
<comment type="caution">
    <text evidence="14">The sequence shown here is derived from an EMBL/GenBank/DDBJ whole genome shotgun (WGS) entry which is preliminary data.</text>
</comment>
<dbReference type="Gene3D" id="1.10.510.10">
    <property type="entry name" value="Transferase(Phosphotransferase) domain 1"/>
    <property type="match status" value="1"/>
</dbReference>
<dbReference type="Proteomes" id="UP001623330">
    <property type="component" value="Unassembled WGS sequence"/>
</dbReference>
<keyword evidence="15" id="KW-1185">Reference proteome</keyword>
<reference evidence="14 15" key="1">
    <citation type="submission" date="2024-05" db="EMBL/GenBank/DDBJ databases">
        <title>Long read based assembly of the Candida bracarensis genome reveals expanded adhesin content.</title>
        <authorList>
            <person name="Marcet-Houben M."/>
            <person name="Ksiezopolska E."/>
            <person name="Gabaldon T."/>
        </authorList>
    </citation>
    <scope>NUCLEOTIDE SEQUENCE [LARGE SCALE GENOMIC DNA]</scope>
    <source>
        <strain evidence="14 15">CBM6</strain>
    </source>
</reference>
<comment type="catalytic activity">
    <reaction evidence="8">
        <text>L-threonyl-[protein] + ATP = O-phospho-L-threonyl-[protein] + ADP + H(+)</text>
        <dbReference type="Rhea" id="RHEA:46608"/>
        <dbReference type="Rhea" id="RHEA-COMP:11060"/>
        <dbReference type="Rhea" id="RHEA-COMP:11605"/>
        <dbReference type="ChEBI" id="CHEBI:15378"/>
        <dbReference type="ChEBI" id="CHEBI:30013"/>
        <dbReference type="ChEBI" id="CHEBI:30616"/>
        <dbReference type="ChEBI" id="CHEBI:61977"/>
        <dbReference type="ChEBI" id="CHEBI:456216"/>
        <dbReference type="EC" id="2.7.11.25"/>
    </reaction>
</comment>
<dbReference type="Gene3D" id="3.10.20.90">
    <property type="entry name" value="Phosphatidylinositol 3-kinase Catalytic Subunit, Chain A, domain 1"/>
    <property type="match status" value="1"/>
</dbReference>
<dbReference type="SUPFAM" id="SSF56112">
    <property type="entry name" value="Protein kinase-like (PK-like)"/>
    <property type="match status" value="1"/>
</dbReference>
<evidence type="ECO:0000256" key="10">
    <source>
        <dbReference type="PROSITE-ProRule" id="PRU10141"/>
    </source>
</evidence>
<dbReference type="PROSITE" id="PS50011">
    <property type="entry name" value="PROTEIN_KINASE_DOM"/>
    <property type="match status" value="1"/>
</dbReference>
<evidence type="ECO:0000313" key="14">
    <source>
        <dbReference type="EMBL" id="KAL3232598.1"/>
    </source>
</evidence>
<dbReference type="PROSITE" id="PS00107">
    <property type="entry name" value="PROTEIN_KINASE_ATP"/>
    <property type="match status" value="1"/>
</dbReference>
<evidence type="ECO:0000259" key="12">
    <source>
        <dbReference type="PROSITE" id="PS50011"/>
    </source>
</evidence>
<gene>
    <name evidence="14" type="ORF">RNJ44_04514</name>
</gene>
<evidence type="ECO:0000256" key="1">
    <source>
        <dbReference type="ARBA" id="ARBA00006529"/>
    </source>
</evidence>
<dbReference type="EMBL" id="JBEVYD010000005">
    <property type="protein sequence ID" value="KAL3232598.1"/>
    <property type="molecule type" value="Genomic_DNA"/>
</dbReference>
<sequence length="677" mass="76264">MTYTDFLEKAKCSQYQGIFEEYGLTDIENYKYLDRDILLEMGITKLGDRLRILRQSKELCNTEQSKYTEQLKEIIRNVSSLCANTMPSITEELITEKHCVIFILNDGTAKKVNINGCFNAESIKKRLIKRLSTELLALGTDGKPTHEACDYDVFIVDYSKNVLRLLYDIELVTICHSNDRVEKNRLIFVSKDQTPSDKAINVSKKLYLKTLSVLSHLGNGIDTVNIGNHAKLGSQEVNLRINKDGNDRLRKIFDQRPPSEFISTNLAGYFPHADTNKLQKALRESYRQSARISMKSNNSVRVNSESNKVGDILLKHSNAVDVALLQSLEQNNAPATTIVSTTHLPTQPQSQPDMSGKIQLMQESDTLDDYYYNSDEDPGTVSLPTKIVTPKNWLKGARIGSGSFGTVYLGMNAQTGELMAVKQVEIKHVPEGTDSEKSNEKGSNNNVPSSNLHKKMIDALQHEMSLLKELQHENIVTYYGSSQEGGNLNIFLEYVPGGSVSSMLNNYGPFEEPLIINFTRQILIGVAYLHRKNIIHRDIKGANILIDIKGCVKITDFGISKKLSPINNDDQNKRTSLQGSVYWMSPEIVKQTATTSKADIWSTGCVVIEMFTGKHPFPDFSQMQALFKIGTNVTPEIPSWASQKGRDFIRKTFELDYQRRPNAIELLQDSWLESHIL</sequence>
<evidence type="ECO:0000259" key="13">
    <source>
        <dbReference type="PROSITE" id="PS50105"/>
    </source>
</evidence>
<feature type="compositionally biased region" description="Basic and acidic residues" evidence="11">
    <location>
        <begin position="430"/>
        <end position="440"/>
    </location>
</feature>
<keyword evidence="3" id="KW-0723">Serine/threonine-protein kinase</keyword>
<dbReference type="GO" id="GO:0016301">
    <property type="term" value="F:kinase activity"/>
    <property type="evidence" value="ECO:0007669"/>
    <property type="project" value="UniProtKB-KW"/>
</dbReference>
<feature type="region of interest" description="Disordered" evidence="11">
    <location>
        <begin position="430"/>
        <end position="451"/>
    </location>
</feature>
<organism evidence="14 15">
    <name type="scientific">Nakaseomyces bracarensis</name>
    <dbReference type="NCBI Taxonomy" id="273131"/>
    <lineage>
        <taxon>Eukaryota</taxon>
        <taxon>Fungi</taxon>
        <taxon>Dikarya</taxon>
        <taxon>Ascomycota</taxon>
        <taxon>Saccharomycotina</taxon>
        <taxon>Saccharomycetes</taxon>
        <taxon>Saccharomycetales</taxon>
        <taxon>Saccharomycetaceae</taxon>
        <taxon>Nakaseomyces</taxon>
    </lineage>
</organism>
<dbReference type="Pfam" id="PF00069">
    <property type="entry name" value="Pkinase"/>
    <property type="match status" value="1"/>
</dbReference>
<evidence type="ECO:0000256" key="6">
    <source>
        <dbReference type="ARBA" id="ARBA00022777"/>
    </source>
</evidence>
<evidence type="ECO:0000256" key="7">
    <source>
        <dbReference type="ARBA" id="ARBA00022840"/>
    </source>
</evidence>
<comment type="catalytic activity">
    <reaction evidence="9">
        <text>L-seryl-[protein] + ATP = O-phospho-L-seryl-[protein] + ADP + H(+)</text>
        <dbReference type="Rhea" id="RHEA:17989"/>
        <dbReference type="Rhea" id="RHEA-COMP:9863"/>
        <dbReference type="Rhea" id="RHEA-COMP:11604"/>
        <dbReference type="ChEBI" id="CHEBI:15378"/>
        <dbReference type="ChEBI" id="CHEBI:29999"/>
        <dbReference type="ChEBI" id="CHEBI:30616"/>
        <dbReference type="ChEBI" id="CHEBI:83421"/>
        <dbReference type="ChEBI" id="CHEBI:456216"/>
        <dbReference type="EC" id="2.7.11.25"/>
    </reaction>
</comment>
<dbReference type="InterPro" id="IPR013761">
    <property type="entry name" value="SAM/pointed_sf"/>
</dbReference>
<dbReference type="InterPro" id="IPR008271">
    <property type="entry name" value="Ser/Thr_kinase_AS"/>
</dbReference>
<keyword evidence="6 14" id="KW-0418">Kinase</keyword>
<dbReference type="SMART" id="SM00220">
    <property type="entry name" value="S_TKc"/>
    <property type="match status" value="1"/>
</dbReference>
<dbReference type="InterPro" id="IPR001660">
    <property type="entry name" value="SAM"/>
</dbReference>
<feature type="domain" description="SAM" evidence="13">
    <location>
        <begin position="1"/>
        <end position="62"/>
    </location>
</feature>
<dbReference type="Pfam" id="PF07647">
    <property type="entry name" value="SAM_2"/>
    <property type="match status" value="1"/>
</dbReference>
<protein>
    <recommendedName>
        <fullName evidence="2">mitogen-activated protein kinase kinase kinase</fullName>
        <ecNumber evidence="2">2.7.11.25</ecNumber>
    </recommendedName>
</protein>
<evidence type="ECO:0000256" key="5">
    <source>
        <dbReference type="ARBA" id="ARBA00022741"/>
    </source>
</evidence>
<dbReference type="SMART" id="SM01304">
    <property type="entry name" value="Ras_bdg_2"/>
    <property type="match status" value="1"/>
</dbReference>
<dbReference type="PROSITE" id="PS00108">
    <property type="entry name" value="PROTEIN_KINASE_ST"/>
    <property type="match status" value="1"/>
</dbReference>
<dbReference type="Gene3D" id="1.10.150.50">
    <property type="entry name" value="Transcription Factor, Ets-1"/>
    <property type="match status" value="1"/>
</dbReference>
<dbReference type="EC" id="2.7.11.25" evidence="2"/>
<dbReference type="SMART" id="SM00454">
    <property type="entry name" value="SAM"/>
    <property type="match status" value="1"/>
</dbReference>
<feature type="binding site" evidence="10">
    <location>
        <position position="422"/>
    </location>
    <ligand>
        <name>ATP</name>
        <dbReference type="ChEBI" id="CHEBI:30616"/>
    </ligand>
</feature>
<name>A0ABR4NV82_9SACH</name>
<evidence type="ECO:0000256" key="9">
    <source>
        <dbReference type="ARBA" id="ARBA00048329"/>
    </source>
</evidence>
<proteinExistence type="inferred from homology"/>
<keyword evidence="5 10" id="KW-0547">Nucleotide-binding</keyword>
<dbReference type="PROSITE" id="PS50105">
    <property type="entry name" value="SAM_DOMAIN"/>
    <property type="match status" value="1"/>
</dbReference>
<dbReference type="InterPro" id="IPR029458">
    <property type="entry name" value="Ras-bd_By2"/>
</dbReference>
<evidence type="ECO:0000256" key="8">
    <source>
        <dbReference type="ARBA" id="ARBA00047559"/>
    </source>
</evidence>
<dbReference type="PANTHER" id="PTHR11584">
    <property type="entry name" value="SERINE/THREONINE PROTEIN KINASE"/>
    <property type="match status" value="1"/>
</dbReference>
<dbReference type="SUPFAM" id="SSF47769">
    <property type="entry name" value="SAM/Pointed domain"/>
    <property type="match status" value="1"/>
</dbReference>
<evidence type="ECO:0000256" key="3">
    <source>
        <dbReference type="ARBA" id="ARBA00022527"/>
    </source>
</evidence>
<accession>A0ABR4NV82</accession>
<evidence type="ECO:0000256" key="11">
    <source>
        <dbReference type="SAM" id="MobiDB-lite"/>
    </source>
</evidence>
<evidence type="ECO:0000256" key="2">
    <source>
        <dbReference type="ARBA" id="ARBA00012406"/>
    </source>
</evidence>
<dbReference type="PANTHER" id="PTHR11584:SF369">
    <property type="entry name" value="MITOGEN-ACTIVATED PROTEIN KINASE KINASE KINASE 19-RELATED"/>
    <property type="match status" value="1"/>
</dbReference>
<keyword evidence="7 10" id="KW-0067">ATP-binding</keyword>
<dbReference type="Pfam" id="PF14847">
    <property type="entry name" value="Ras_bdg_2"/>
    <property type="match status" value="1"/>
</dbReference>
<comment type="similarity">
    <text evidence="1">Belongs to the protein kinase superfamily. STE Ser/Thr protein kinase family. MAP kinase kinase kinase subfamily.</text>
</comment>
<dbReference type="InterPro" id="IPR017441">
    <property type="entry name" value="Protein_kinase_ATP_BS"/>
</dbReference>
<evidence type="ECO:0000313" key="15">
    <source>
        <dbReference type="Proteomes" id="UP001623330"/>
    </source>
</evidence>
<dbReference type="InterPro" id="IPR000719">
    <property type="entry name" value="Prot_kinase_dom"/>
</dbReference>
<keyword evidence="4" id="KW-0808">Transferase</keyword>
<evidence type="ECO:0000256" key="4">
    <source>
        <dbReference type="ARBA" id="ARBA00022679"/>
    </source>
</evidence>